<dbReference type="EMBL" id="PKPP01002005">
    <property type="protein sequence ID" value="PWA78321.1"/>
    <property type="molecule type" value="Genomic_DNA"/>
</dbReference>
<evidence type="ECO:0000313" key="1">
    <source>
        <dbReference type="EMBL" id="PWA78321.1"/>
    </source>
</evidence>
<proteinExistence type="predicted"/>
<evidence type="ECO:0000313" key="2">
    <source>
        <dbReference type="Proteomes" id="UP000245207"/>
    </source>
</evidence>
<organism evidence="1 2">
    <name type="scientific">Artemisia annua</name>
    <name type="common">Sweet wormwood</name>
    <dbReference type="NCBI Taxonomy" id="35608"/>
    <lineage>
        <taxon>Eukaryota</taxon>
        <taxon>Viridiplantae</taxon>
        <taxon>Streptophyta</taxon>
        <taxon>Embryophyta</taxon>
        <taxon>Tracheophyta</taxon>
        <taxon>Spermatophyta</taxon>
        <taxon>Magnoliopsida</taxon>
        <taxon>eudicotyledons</taxon>
        <taxon>Gunneridae</taxon>
        <taxon>Pentapetalae</taxon>
        <taxon>asterids</taxon>
        <taxon>campanulids</taxon>
        <taxon>Asterales</taxon>
        <taxon>Asteraceae</taxon>
        <taxon>Asteroideae</taxon>
        <taxon>Anthemideae</taxon>
        <taxon>Artemisiinae</taxon>
        <taxon>Artemisia</taxon>
    </lineage>
</organism>
<gene>
    <name evidence="1" type="ORF">CTI12_AA217610</name>
</gene>
<comment type="caution">
    <text evidence="1">The sequence shown here is derived from an EMBL/GenBank/DDBJ whole genome shotgun (WGS) entry which is preliminary data.</text>
</comment>
<dbReference type="Proteomes" id="UP000245207">
    <property type="component" value="Unassembled WGS sequence"/>
</dbReference>
<accession>A0A2U1NXU2</accession>
<reference evidence="1 2" key="1">
    <citation type="journal article" date="2018" name="Mol. Plant">
        <title>The genome of Artemisia annua provides insight into the evolution of Asteraceae family and artemisinin biosynthesis.</title>
        <authorList>
            <person name="Shen Q."/>
            <person name="Zhang L."/>
            <person name="Liao Z."/>
            <person name="Wang S."/>
            <person name="Yan T."/>
            <person name="Shi P."/>
            <person name="Liu M."/>
            <person name="Fu X."/>
            <person name="Pan Q."/>
            <person name="Wang Y."/>
            <person name="Lv Z."/>
            <person name="Lu X."/>
            <person name="Zhang F."/>
            <person name="Jiang W."/>
            <person name="Ma Y."/>
            <person name="Chen M."/>
            <person name="Hao X."/>
            <person name="Li L."/>
            <person name="Tang Y."/>
            <person name="Lv G."/>
            <person name="Zhou Y."/>
            <person name="Sun X."/>
            <person name="Brodelius P.E."/>
            <person name="Rose J.K.C."/>
            <person name="Tang K."/>
        </authorList>
    </citation>
    <scope>NUCLEOTIDE SEQUENCE [LARGE SCALE GENOMIC DNA]</scope>
    <source>
        <strain evidence="2">cv. Huhao1</strain>
        <tissue evidence="1">Leaf</tissue>
    </source>
</reference>
<protein>
    <submittedName>
        <fullName evidence="1">Uncharacterized protein</fullName>
    </submittedName>
</protein>
<dbReference type="AlphaFoldDB" id="A0A2U1NXU2"/>
<sequence>MDVGNGLAEIVAVESVKKLVEGNNGLVVDKLWASDSNQDGFSEGTNVGNKVIENIETIDVGNSEYFELTKSRLEKLIGNDIHNMKRQVGVGDLRKYEDELLRVNDALLLRLLECLICLVICSVGQEYWYKANTSGEFILTIKEVFDPGEKRAFGSVDSSVENVFTSKQALKTNYGSQILSDRASYFLVDNSWLRSKEYEFERINKWEWNNDFSVVVVILYVKISNNNEGK</sequence>
<name>A0A2U1NXU2_ARTAN</name>
<keyword evidence="2" id="KW-1185">Reference proteome</keyword>